<keyword evidence="2" id="KW-1185">Reference proteome</keyword>
<proteinExistence type="predicted"/>
<reference evidence="2" key="1">
    <citation type="journal article" date="2019" name="Int. J. Syst. Evol. Microbiol.">
        <title>The Global Catalogue of Microorganisms (GCM) 10K type strain sequencing project: providing services to taxonomists for standard genome sequencing and annotation.</title>
        <authorList>
            <consortium name="The Broad Institute Genomics Platform"/>
            <consortium name="The Broad Institute Genome Sequencing Center for Infectious Disease"/>
            <person name="Wu L."/>
            <person name="Ma J."/>
        </authorList>
    </citation>
    <scope>NUCLEOTIDE SEQUENCE [LARGE SCALE GENOMIC DNA]</scope>
    <source>
        <strain evidence="2">JCM 4253</strain>
    </source>
</reference>
<comment type="caution">
    <text evidence="1">The sequence shown here is derived from an EMBL/GenBank/DDBJ whole genome shotgun (WGS) entry which is preliminary data.</text>
</comment>
<dbReference type="AlphaFoldDB" id="A0A919C346"/>
<dbReference type="EMBL" id="BNBF01000006">
    <property type="protein sequence ID" value="GHG46630.1"/>
    <property type="molecule type" value="Genomic_DNA"/>
</dbReference>
<evidence type="ECO:0000313" key="1">
    <source>
        <dbReference type="EMBL" id="GHG46630.1"/>
    </source>
</evidence>
<accession>A0A919C346</accession>
<protein>
    <submittedName>
        <fullName evidence="1">Uncharacterized protein</fullName>
    </submittedName>
</protein>
<gene>
    <name evidence="1" type="ORF">GCM10018980_25730</name>
</gene>
<sequence length="77" mass="8108">MTAETVLDALAEAFADEPATVEHLLLDLAAARSHADHMRHSPAATDYGRESAAAGLDRAREDLLDVLDLPTSNGVPA</sequence>
<dbReference type="Proteomes" id="UP000619355">
    <property type="component" value="Unassembled WGS sequence"/>
</dbReference>
<dbReference type="RefSeq" id="WP_189981141.1">
    <property type="nucleotide sequence ID" value="NZ_BNBF01000006.1"/>
</dbReference>
<evidence type="ECO:0000313" key="2">
    <source>
        <dbReference type="Proteomes" id="UP000619355"/>
    </source>
</evidence>
<organism evidence="1 2">
    <name type="scientific">Streptomyces capoamus</name>
    <dbReference type="NCBI Taxonomy" id="68183"/>
    <lineage>
        <taxon>Bacteria</taxon>
        <taxon>Bacillati</taxon>
        <taxon>Actinomycetota</taxon>
        <taxon>Actinomycetes</taxon>
        <taxon>Kitasatosporales</taxon>
        <taxon>Streptomycetaceae</taxon>
        <taxon>Streptomyces</taxon>
    </lineage>
</organism>
<name>A0A919C346_9ACTN</name>